<feature type="region of interest" description="Disordered" evidence="1">
    <location>
        <begin position="34"/>
        <end position="79"/>
    </location>
</feature>
<dbReference type="SUPFAM" id="SSF88713">
    <property type="entry name" value="Glycoside hydrolase/deacetylase"/>
    <property type="match status" value="1"/>
</dbReference>
<dbReference type="InterPro" id="IPR050248">
    <property type="entry name" value="Polysacc_deacetylase_ArnD"/>
</dbReference>
<dbReference type="EMBL" id="JACCHL010000001">
    <property type="protein sequence ID" value="NYH51938.1"/>
    <property type="molecule type" value="Genomic_DNA"/>
</dbReference>
<organism evidence="4 5">
    <name type="scientific">Nocardiopsis sinuspersici</name>
    <dbReference type="NCBI Taxonomy" id="501010"/>
    <lineage>
        <taxon>Bacteria</taxon>
        <taxon>Bacillati</taxon>
        <taxon>Actinomycetota</taxon>
        <taxon>Actinomycetes</taxon>
        <taxon>Streptosporangiales</taxon>
        <taxon>Nocardiopsidaceae</taxon>
        <taxon>Nocardiopsis</taxon>
    </lineage>
</organism>
<sequence>MTTPRGRSRTRGRLLTTLITLGLALCVAAPANALPSPSTTLNGRAPRAEFPSSSPSTTLNGRAPRAESKGPATPDIVDSTRRGGRAVALTFDDGPDPRNTPRLLDVLREHRVKAVFCLWGDHVRQHPDIVRRIAADGHTLCNHTMSHDDMSTWSAEDVRADLLETNAAIREAVPHARVPYFRAPYGAWGRTPEVAAGLGMQPLGWSLAVEDWVPPGTDVLLRRLEEGVRPGSVVLLHDGGGDRGQTVAAVARLIPALESDGWHFTRPARRG</sequence>
<keyword evidence="2" id="KW-0732">Signal</keyword>
<proteinExistence type="predicted"/>
<dbReference type="CDD" id="cd10917">
    <property type="entry name" value="CE4_NodB_like_6s_7s"/>
    <property type="match status" value="1"/>
</dbReference>
<dbReference type="InterPro" id="IPR011330">
    <property type="entry name" value="Glyco_hydro/deAcase_b/a-brl"/>
</dbReference>
<dbReference type="GO" id="GO:0005975">
    <property type="term" value="P:carbohydrate metabolic process"/>
    <property type="evidence" value="ECO:0007669"/>
    <property type="project" value="InterPro"/>
</dbReference>
<dbReference type="PROSITE" id="PS51677">
    <property type="entry name" value="NODB"/>
    <property type="match status" value="1"/>
</dbReference>
<dbReference type="Gene3D" id="3.20.20.370">
    <property type="entry name" value="Glycoside hydrolase/deacetylase"/>
    <property type="match status" value="1"/>
</dbReference>
<evidence type="ECO:0000313" key="4">
    <source>
        <dbReference type="EMBL" id="NYH51938.1"/>
    </source>
</evidence>
<reference evidence="4 5" key="1">
    <citation type="submission" date="2020-07" db="EMBL/GenBank/DDBJ databases">
        <title>Sequencing the genomes of 1000 actinobacteria strains.</title>
        <authorList>
            <person name="Klenk H.-P."/>
        </authorList>
    </citation>
    <scope>NUCLEOTIDE SEQUENCE [LARGE SCALE GENOMIC DNA]</scope>
    <source>
        <strain evidence="4 5">DSM 45278</strain>
    </source>
</reference>
<accession>A0A7Y9XA86</accession>
<feature type="domain" description="NodB homology" evidence="3">
    <location>
        <begin position="85"/>
        <end position="265"/>
    </location>
</feature>
<dbReference type="RefSeq" id="WP_337797830.1">
    <property type="nucleotide sequence ID" value="NZ_JACCHL010000001.1"/>
</dbReference>
<feature type="chain" id="PRO_5031001248" evidence="2">
    <location>
        <begin position="34"/>
        <end position="271"/>
    </location>
</feature>
<evidence type="ECO:0000313" key="5">
    <source>
        <dbReference type="Proteomes" id="UP000584931"/>
    </source>
</evidence>
<dbReference type="AlphaFoldDB" id="A0A7Y9XA86"/>
<evidence type="ECO:0000256" key="1">
    <source>
        <dbReference type="SAM" id="MobiDB-lite"/>
    </source>
</evidence>
<dbReference type="InterPro" id="IPR002509">
    <property type="entry name" value="NODB_dom"/>
</dbReference>
<dbReference type="GO" id="GO:0016810">
    <property type="term" value="F:hydrolase activity, acting on carbon-nitrogen (but not peptide) bonds"/>
    <property type="evidence" value="ECO:0007669"/>
    <property type="project" value="InterPro"/>
</dbReference>
<comment type="caution">
    <text evidence="4">The sequence shown here is derived from an EMBL/GenBank/DDBJ whole genome shotgun (WGS) entry which is preliminary data.</text>
</comment>
<evidence type="ECO:0000259" key="3">
    <source>
        <dbReference type="PROSITE" id="PS51677"/>
    </source>
</evidence>
<dbReference type="Proteomes" id="UP000584931">
    <property type="component" value="Unassembled WGS sequence"/>
</dbReference>
<dbReference type="Pfam" id="PF01522">
    <property type="entry name" value="Polysacc_deac_1"/>
    <property type="match status" value="1"/>
</dbReference>
<evidence type="ECO:0000256" key="2">
    <source>
        <dbReference type="SAM" id="SignalP"/>
    </source>
</evidence>
<feature type="compositionally biased region" description="Polar residues" evidence="1">
    <location>
        <begin position="51"/>
        <end position="60"/>
    </location>
</feature>
<feature type="signal peptide" evidence="2">
    <location>
        <begin position="1"/>
        <end position="33"/>
    </location>
</feature>
<protein>
    <submittedName>
        <fullName evidence="4">Peptidoglycan/xylan/chitin deacetylase (PgdA/CDA1 family)</fullName>
    </submittedName>
</protein>
<gene>
    <name evidence="4" type="ORF">HNR06_001527</name>
</gene>
<name>A0A7Y9XA86_9ACTN</name>
<dbReference type="PANTHER" id="PTHR10587">
    <property type="entry name" value="GLYCOSYL TRANSFERASE-RELATED"/>
    <property type="match status" value="1"/>
</dbReference>